<keyword evidence="2" id="KW-1185">Reference proteome</keyword>
<comment type="caution">
    <text evidence="1">The sequence shown here is derived from an EMBL/GenBank/DDBJ whole genome shotgun (WGS) entry which is preliminary data.</text>
</comment>
<gene>
    <name evidence="1" type="ORF">AB1Y20_016251</name>
</gene>
<evidence type="ECO:0000313" key="1">
    <source>
        <dbReference type="EMBL" id="KAL1496289.1"/>
    </source>
</evidence>
<evidence type="ECO:0000313" key="2">
    <source>
        <dbReference type="Proteomes" id="UP001515480"/>
    </source>
</evidence>
<reference evidence="1 2" key="1">
    <citation type="journal article" date="2024" name="Science">
        <title>Giant polyketide synthase enzymes in the biosynthesis of giant marine polyether toxins.</title>
        <authorList>
            <person name="Fallon T.R."/>
            <person name="Shende V.V."/>
            <person name="Wierzbicki I.H."/>
            <person name="Pendleton A.L."/>
            <person name="Watervoot N.F."/>
            <person name="Auber R.P."/>
            <person name="Gonzalez D.J."/>
            <person name="Wisecaver J.H."/>
            <person name="Moore B.S."/>
        </authorList>
    </citation>
    <scope>NUCLEOTIDE SEQUENCE [LARGE SCALE GENOMIC DNA]</scope>
    <source>
        <strain evidence="1 2">12B1</strain>
    </source>
</reference>
<proteinExistence type="predicted"/>
<dbReference type="EMBL" id="JBGBPQ010000029">
    <property type="protein sequence ID" value="KAL1496289.1"/>
    <property type="molecule type" value="Genomic_DNA"/>
</dbReference>
<sequence length="89" mass="9302">MEWLTFLPHPISPSQPHNAPSLCSAAAGKAKVARIFDLLVRAHLALRSARRALAADPSLLGTGDASWGSAGPFAVARATPLPLLLTHSL</sequence>
<dbReference type="Proteomes" id="UP001515480">
    <property type="component" value="Unassembled WGS sequence"/>
</dbReference>
<dbReference type="AlphaFoldDB" id="A0AB34IEL1"/>
<organism evidence="1 2">
    <name type="scientific">Prymnesium parvum</name>
    <name type="common">Toxic golden alga</name>
    <dbReference type="NCBI Taxonomy" id="97485"/>
    <lineage>
        <taxon>Eukaryota</taxon>
        <taxon>Haptista</taxon>
        <taxon>Haptophyta</taxon>
        <taxon>Prymnesiophyceae</taxon>
        <taxon>Prymnesiales</taxon>
        <taxon>Prymnesiaceae</taxon>
        <taxon>Prymnesium</taxon>
    </lineage>
</organism>
<accession>A0AB34IEL1</accession>
<protein>
    <submittedName>
        <fullName evidence="1">Uncharacterized protein</fullName>
    </submittedName>
</protein>
<name>A0AB34IEL1_PRYPA</name>